<keyword evidence="3" id="KW-1185">Reference proteome</keyword>
<name>A0ABQ8TSR2_PERAM</name>
<feature type="region of interest" description="Disordered" evidence="1">
    <location>
        <begin position="246"/>
        <end position="266"/>
    </location>
</feature>
<dbReference type="EMBL" id="JAJSOF020000005">
    <property type="protein sequence ID" value="KAJ4448365.1"/>
    <property type="molecule type" value="Genomic_DNA"/>
</dbReference>
<evidence type="ECO:0000313" key="3">
    <source>
        <dbReference type="Proteomes" id="UP001148838"/>
    </source>
</evidence>
<protein>
    <submittedName>
        <fullName evidence="2">Uncharacterized protein</fullName>
    </submittedName>
</protein>
<evidence type="ECO:0000313" key="2">
    <source>
        <dbReference type="EMBL" id="KAJ4448365.1"/>
    </source>
</evidence>
<feature type="region of interest" description="Disordered" evidence="1">
    <location>
        <begin position="1"/>
        <end position="21"/>
    </location>
</feature>
<dbReference type="InterPro" id="IPR036397">
    <property type="entry name" value="RNaseH_sf"/>
</dbReference>
<gene>
    <name evidence="2" type="ORF">ANN_10381</name>
</gene>
<comment type="caution">
    <text evidence="2">The sequence shown here is derived from an EMBL/GenBank/DDBJ whole genome shotgun (WGS) entry which is preliminary data.</text>
</comment>
<dbReference type="PANTHER" id="PTHR47326:SF1">
    <property type="entry name" value="HTH PSQ-TYPE DOMAIN-CONTAINING PROTEIN"/>
    <property type="match status" value="1"/>
</dbReference>
<proteinExistence type="predicted"/>
<dbReference type="Gene3D" id="3.30.420.10">
    <property type="entry name" value="Ribonuclease H-like superfamily/Ribonuclease H"/>
    <property type="match status" value="1"/>
</dbReference>
<evidence type="ECO:0000256" key="1">
    <source>
        <dbReference type="SAM" id="MobiDB-lite"/>
    </source>
</evidence>
<organism evidence="2 3">
    <name type="scientific">Periplaneta americana</name>
    <name type="common">American cockroach</name>
    <name type="synonym">Blatta americana</name>
    <dbReference type="NCBI Taxonomy" id="6978"/>
    <lineage>
        <taxon>Eukaryota</taxon>
        <taxon>Metazoa</taxon>
        <taxon>Ecdysozoa</taxon>
        <taxon>Arthropoda</taxon>
        <taxon>Hexapoda</taxon>
        <taxon>Insecta</taxon>
        <taxon>Pterygota</taxon>
        <taxon>Neoptera</taxon>
        <taxon>Polyneoptera</taxon>
        <taxon>Dictyoptera</taxon>
        <taxon>Blattodea</taxon>
        <taxon>Blattoidea</taxon>
        <taxon>Blattidae</taxon>
        <taxon>Blattinae</taxon>
        <taxon>Periplaneta</taxon>
    </lineage>
</organism>
<reference evidence="2 3" key="1">
    <citation type="journal article" date="2022" name="Allergy">
        <title>Genome assembly and annotation of Periplaneta americana reveal a comprehensive cockroach allergen profile.</title>
        <authorList>
            <person name="Wang L."/>
            <person name="Xiong Q."/>
            <person name="Saelim N."/>
            <person name="Wang L."/>
            <person name="Nong W."/>
            <person name="Wan A.T."/>
            <person name="Shi M."/>
            <person name="Liu X."/>
            <person name="Cao Q."/>
            <person name="Hui J.H.L."/>
            <person name="Sookrung N."/>
            <person name="Leung T.F."/>
            <person name="Tungtrongchitr A."/>
            <person name="Tsui S.K.W."/>
        </authorList>
    </citation>
    <scope>NUCLEOTIDE SEQUENCE [LARGE SCALE GENOMIC DNA]</scope>
    <source>
        <strain evidence="2">PWHHKU_190912</strain>
    </source>
</reference>
<dbReference type="Proteomes" id="UP001148838">
    <property type="component" value="Unassembled WGS sequence"/>
</dbReference>
<dbReference type="PANTHER" id="PTHR47326">
    <property type="entry name" value="TRANSPOSABLE ELEMENT TC3 TRANSPOSASE-LIKE PROTEIN"/>
    <property type="match status" value="1"/>
</dbReference>
<accession>A0ABQ8TSR2</accession>
<sequence length="266" mass="30049">MIVQPAADLTSTCRSRGGRSSNQNAVDTIVAWPAWSPDLTPLNFFLWDCKKEKVYQTEIASREELIAKINTAAMEIYQHGLDNAQREVRRRAETCVHARGDILSICSRQLTISLPSLKQTGPLDVESNGNRYGPGFLSHHMSLICEARFYNSSKNATTFTSDEQICSTYGESRVLVGRSEAKRLLERQKHRWEDSIKMDLKEVGYDARDWFDLAQDRDQLLMNEAGDIQECYGPNFLAFALRLRESPEKPQPGNSTRPGIEPGSFA</sequence>